<evidence type="ECO:0000313" key="13">
    <source>
        <dbReference type="Proteomes" id="UP000019112"/>
    </source>
</evidence>
<evidence type="ECO:0000256" key="7">
    <source>
        <dbReference type="ARBA" id="ARBA00022840"/>
    </source>
</evidence>
<reference evidence="12 13" key="1">
    <citation type="journal article" date="2014" name="FEMS Microbiol. Lett.">
        <title>Draft genome sequences of three Holospora species (Holospora obtusa, Holospora undulata, and Holospora elegans), endonuclear symbiotic bacteria of the ciliate Paramecium caudatum.</title>
        <authorList>
            <person name="Dohra H."/>
            <person name="Tanaka K."/>
            <person name="Suzuki T."/>
            <person name="Fujishima M."/>
            <person name="Suzuki H."/>
        </authorList>
    </citation>
    <scope>NUCLEOTIDE SEQUENCE [LARGE SCALE GENOMIC DNA]</scope>
    <source>
        <strain evidence="12 13">F1</strain>
    </source>
</reference>
<dbReference type="InterPro" id="IPR000120">
    <property type="entry name" value="Amidase"/>
</dbReference>
<dbReference type="Proteomes" id="UP000019112">
    <property type="component" value="Unassembled WGS sequence"/>
</dbReference>
<gene>
    <name evidence="10" type="primary">gatA</name>
    <name evidence="12" type="ORF">P618_201059</name>
</gene>
<feature type="active site" description="Acyl-ester intermediate" evidence="10">
    <location>
        <position position="180"/>
    </location>
</feature>
<feature type="domain" description="Amidase" evidence="11">
    <location>
        <begin position="27"/>
        <end position="467"/>
    </location>
</feature>
<evidence type="ECO:0000259" key="11">
    <source>
        <dbReference type="Pfam" id="PF01425"/>
    </source>
</evidence>
<feature type="active site" description="Charge relay system" evidence="10">
    <location>
        <position position="81"/>
    </location>
</feature>
<dbReference type="GO" id="GO:0005524">
    <property type="term" value="F:ATP binding"/>
    <property type="evidence" value="ECO:0007669"/>
    <property type="project" value="UniProtKB-KW"/>
</dbReference>
<dbReference type="RefSeq" id="WP_021826797.1">
    <property type="nucleotide sequence ID" value="NZ_AWTR02000085.1"/>
</dbReference>
<comment type="function">
    <text evidence="10">Allows the formation of correctly charged Gln-tRNA(Gln) through the transamidation of misacylated Glu-tRNA(Gln) in organisms which lack glutaminyl-tRNA synthetase. The reaction takes place in the presence of glutamine and ATP through an activated gamma-phospho-Glu-tRNA(Gln).</text>
</comment>
<dbReference type="AlphaFoldDB" id="W6TD19"/>
<dbReference type="eggNOG" id="COG0154">
    <property type="taxonomic scope" value="Bacteria"/>
</dbReference>
<dbReference type="NCBIfam" id="TIGR00132">
    <property type="entry name" value="gatA"/>
    <property type="match status" value="1"/>
</dbReference>
<name>W6TD19_HOLOB</name>
<dbReference type="PANTHER" id="PTHR11895:SF151">
    <property type="entry name" value="GLUTAMYL-TRNA(GLN) AMIDOTRANSFERASE SUBUNIT A"/>
    <property type="match status" value="1"/>
</dbReference>
<dbReference type="EMBL" id="AWTR02000085">
    <property type="protein sequence ID" value="ETZ06768.1"/>
    <property type="molecule type" value="Genomic_DNA"/>
</dbReference>
<proteinExistence type="inferred from homology"/>
<evidence type="ECO:0000256" key="2">
    <source>
        <dbReference type="ARBA" id="ARBA00011123"/>
    </source>
</evidence>
<dbReference type="EC" id="6.3.5.7" evidence="3 10"/>
<dbReference type="OrthoDB" id="9811471at2"/>
<evidence type="ECO:0000256" key="5">
    <source>
        <dbReference type="ARBA" id="ARBA00022598"/>
    </source>
</evidence>
<evidence type="ECO:0000256" key="10">
    <source>
        <dbReference type="HAMAP-Rule" id="MF_00120"/>
    </source>
</evidence>
<keyword evidence="13" id="KW-1185">Reference proteome</keyword>
<comment type="caution">
    <text evidence="12">The sequence shown here is derived from an EMBL/GenBank/DDBJ whole genome shotgun (WGS) entry which is preliminary data.</text>
</comment>
<accession>W6TD19</accession>
<dbReference type="InterPro" id="IPR004412">
    <property type="entry name" value="GatA"/>
</dbReference>
<dbReference type="InterPro" id="IPR036928">
    <property type="entry name" value="AS_sf"/>
</dbReference>
<evidence type="ECO:0000256" key="6">
    <source>
        <dbReference type="ARBA" id="ARBA00022741"/>
    </source>
</evidence>
<dbReference type="PROSITE" id="PS00571">
    <property type="entry name" value="AMIDASES"/>
    <property type="match status" value="1"/>
</dbReference>
<dbReference type="Pfam" id="PF01425">
    <property type="entry name" value="Amidase"/>
    <property type="match status" value="1"/>
</dbReference>
<keyword evidence="6 10" id="KW-0547">Nucleotide-binding</keyword>
<keyword evidence="5 10" id="KW-0436">Ligase</keyword>
<feature type="active site" description="Charge relay system" evidence="10">
    <location>
        <position position="156"/>
    </location>
</feature>
<organism evidence="12 13">
    <name type="scientific">Holospora obtusa F1</name>
    <dbReference type="NCBI Taxonomy" id="1399147"/>
    <lineage>
        <taxon>Bacteria</taxon>
        <taxon>Pseudomonadati</taxon>
        <taxon>Pseudomonadota</taxon>
        <taxon>Alphaproteobacteria</taxon>
        <taxon>Holosporales</taxon>
        <taxon>Holosporaceae</taxon>
        <taxon>Holospora</taxon>
    </lineage>
</organism>
<sequence>MKYSDILSLTLAQAKSALDRGDLSSVELTQCYIEQMISLNSTYHAYITQCEELALEMAKKSDYRRKQKKCGILEGIPLAIKDVFCTKGVRTTFASKMMENFVPQYSSTVTERLEECGGIFLGKTNLDEFCMGSMNTYTFIDPVANPWDISCVSGGSSGGSAAAIAAGMALGAVGSDTGGSIRQPASFCGVVGVRPTYGRVSRYGMGAFASSFDQAGPIARTVEDAGYIFQAICGYDPKDSTSRHIPCPDIFSVMNQSVKNMRVGIPIEFYEASYSEDVRRYWDQSRDILKNAGCQIKMVSLPYVSFALPCYYLIVCAEAASNLARYDGVKYGVRQFGETLEEMYVNTRSVGFGAEVKRRILIGTYILSHGNYDAYYGKALRIRQLIQEDFSKVFQDVDVLLMPTTPTAAFSTSQAPKDPVNIYLNDILTVPINVGGICGISVPFCLSSQGLPLGIQILAPAFEDGRLFQFGKVLEKESNFPNLPFLTKNL</sequence>
<dbReference type="GO" id="GO:0016740">
    <property type="term" value="F:transferase activity"/>
    <property type="evidence" value="ECO:0007669"/>
    <property type="project" value="UniProtKB-KW"/>
</dbReference>
<evidence type="ECO:0000256" key="1">
    <source>
        <dbReference type="ARBA" id="ARBA00008069"/>
    </source>
</evidence>
<dbReference type="InterPro" id="IPR023631">
    <property type="entry name" value="Amidase_dom"/>
</dbReference>
<comment type="similarity">
    <text evidence="1 10">Belongs to the amidase family. GatA subfamily.</text>
</comment>
<evidence type="ECO:0000256" key="4">
    <source>
        <dbReference type="ARBA" id="ARBA00014428"/>
    </source>
</evidence>
<keyword evidence="8 10" id="KW-0648">Protein biosynthesis</keyword>
<dbReference type="Gene3D" id="3.90.1300.10">
    <property type="entry name" value="Amidase signature (AS) domain"/>
    <property type="match status" value="1"/>
</dbReference>
<dbReference type="GO" id="GO:0030956">
    <property type="term" value="C:glutamyl-tRNA(Gln) amidotransferase complex"/>
    <property type="evidence" value="ECO:0007669"/>
    <property type="project" value="InterPro"/>
</dbReference>
<dbReference type="HAMAP" id="MF_00120">
    <property type="entry name" value="GatA"/>
    <property type="match status" value="1"/>
</dbReference>
<evidence type="ECO:0000313" key="12">
    <source>
        <dbReference type="EMBL" id="ETZ06768.1"/>
    </source>
</evidence>
<dbReference type="STRING" id="1399147.P618_201059"/>
<dbReference type="GO" id="GO:0050567">
    <property type="term" value="F:glutaminyl-tRNA synthase (glutamine-hydrolyzing) activity"/>
    <property type="evidence" value="ECO:0007669"/>
    <property type="project" value="UniProtKB-UniRule"/>
</dbReference>
<dbReference type="GO" id="GO:0006412">
    <property type="term" value="P:translation"/>
    <property type="evidence" value="ECO:0007669"/>
    <property type="project" value="UniProtKB-UniRule"/>
</dbReference>
<protein>
    <recommendedName>
        <fullName evidence="4 10">Glutamyl-tRNA(Gln) amidotransferase subunit A</fullName>
        <shortName evidence="10">Glu-ADT subunit A</shortName>
        <ecNumber evidence="3 10">6.3.5.7</ecNumber>
    </recommendedName>
</protein>
<evidence type="ECO:0000256" key="9">
    <source>
        <dbReference type="ARBA" id="ARBA00047407"/>
    </source>
</evidence>
<comment type="catalytic activity">
    <reaction evidence="9 10">
        <text>L-glutamyl-tRNA(Gln) + L-glutamine + ATP + H2O = L-glutaminyl-tRNA(Gln) + L-glutamate + ADP + phosphate + H(+)</text>
        <dbReference type="Rhea" id="RHEA:17521"/>
        <dbReference type="Rhea" id="RHEA-COMP:9681"/>
        <dbReference type="Rhea" id="RHEA-COMP:9684"/>
        <dbReference type="ChEBI" id="CHEBI:15377"/>
        <dbReference type="ChEBI" id="CHEBI:15378"/>
        <dbReference type="ChEBI" id="CHEBI:29985"/>
        <dbReference type="ChEBI" id="CHEBI:30616"/>
        <dbReference type="ChEBI" id="CHEBI:43474"/>
        <dbReference type="ChEBI" id="CHEBI:58359"/>
        <dbReference type="ChEBI" id="CHEBI:78520"/>
        <dbReference type="ChEBI" id="CHEBI:78521"/>
        <dbReference type="ChEBI" id="CHEBI:456216"/>
        <dbReference type="EC" id="6.3.5.7"/>
    </reaction>
</comment>
<evidence type="ECO:0000256" key="8">
    <source>
        <dbReference type="ARBA" id="ARBA00022917"/>
    </source>
</evidence>
<comment type="subunit">
    <text evidence="2 10">Heterotrimer of A, B and C subunits.</text>
</comment>
<dbReference type="PANTHER" id="PTHR11895">
    <property type="entry name" value="TRANSAMIDASE"/>
    <property type="match status" value="1"/>
</dbReference>
<dbReference type="InterPro" id="IPR020556">
    <property type="entry name" value="Amidase_CS"/>
</dbReference>
<keyword evidence="7 10" id="KW-0067">ATP-binding</keyword>
<evidence type="ECO:0000256" key="3">
    <source>
        <dbReference type="ARBA" id="ARBA00012739"/>
    </source>
</evidence>
<dbReference type="SUPFAM" id="SSF75304">
    <property type="entry name" value="Amidase signature (AS) enzymes"/>
    <property type="match status" value="1"/>
</dbReference>